<comment type="similarity">
    <text evidence="2">Belongs to the bacterial solute-binding protein 8 family.</text>
</comment>
<evidence type="ECO:0000313" key="8">
    <source>
        <dbReference type="EMBL" id="CAA9477769.1"/>
    </source>
</evidence>
<dbReference type="InterPro" id="IPR002491">
    <property type="entry name" value="ABC_transptr_periplasmic_BD"/>
</dbReference>
<evidence type="ECO:0000256" key="6">
    <source>
        <dbReference type="SAM" id="SignalP"/>
    </source>
</evidence>
<dbReference type="EMBL" id="CADCVP010000081">
    <property type="protein sequence ID" value="CAA9477769.1"/>
    <property type="molecule type" value="Genomic_DNA"/>
</dbReference>
<dbReference type="InterPro" id="IPR051313">
    <property type="entry name" value="Bact_iron-sidero_bind"/>
</dbReference>
<evidence type="ECO:0000256" key="4">
    <source>
        <dbReference type="ARBA" id="ARBA00022729"/>
    </source>
</evidence>
<evidence type="ECO:0000256" key="2">
    <source>
        <dbReference type="ARBA" id="ARBA00008814"/>
    </source>
</evidence>
<accession>A0A6J4RMY4</accession>
<dbReference type="PANTHER" id="PTHR30532:SF21">
    <property type="entry name" value="SIDEROPHORE-BINDING LIPOPROTEIN YFIY-RELATED"/>
    <property type="match status" value="1"/>
</dbReference>
<feature type="compositionally biased region" description="Low complexity" evidence="5">
    <location>
        <begin position="25"/>
        <end position="39"/>
    </location>
</feature>
<evidence type="ECO:0000256" key="1">
    <source>
        <dbReference type="ARBA" id="ARBA00004196"/>
    </source>
</evidence>
<dbReference type="AlphaFoldDB" id="A0A6J4RMY4"/>
<dbReference type="GO" id="GO:1901678">
    <property type="term" value="P:iron coordination entity transport"/>
    <property type="evidence" value="ECO:0007669"/>
    <property type="project" value="UniProtKB-ARBA"/>
</dbReference>
<dbReference type="SUPFAM" id="SSF53807">
    <property type="entry name" value="Helical backbone' metal receptor"/>
    <property type="match status" value="1"/>
</dbReference>
<evidence type="ECO:0000256" key="5">
    <source>
        <dbReference type="SAM" id="MobiDB-lite"/>
    </source>
</evidence>
<evidence type="ECO:0000259" key="7">
    <source>
        <dbReference type="PROSITE" id="PS50983"/>
    </source>
</evidence>
<keyword evidence="3" id="KW-0813">Transport</keyword>
<keyword evidence="4 6" id="KW-0732">Signal</keyword>
<feature type="region of interest" description="Disordered" evidence="5">
    <location>
        <begin position="20"/>
        <end position="41"/>
    </location>
</feature>
<organism evidence="8">
    <name type="scientific">uncultured Solirubrobacteraceae bacterium</name>
    <dbReference type="NCBI Taxonomy" id="1162706"/>
    <lineage>
        <taxon>Bacteria</taxon>
        <taxon>Bacillati</taxon>
        <taxon>Actinomycetota</taxon>
        <taxon>Thermoleophilia</taxon>
        <taxon>Solirubrobacterales</taxon>
        <taxon>Solirubrobacteraceae</taxon>
        <taxon>environmental samples</taxon>
    </lineage>
</organism>
<feature type="chain" id="PRO_5039275480" description="Fe/B12 periplasmic-binding domain-containing protein" evidence="6">
    <location>
        <begin position="22"/>
        <end position="326"/>
    </location>
</feature>
<dbReference type="Pfam" id="PF01497">
    <property type="entry name" value="Peripla_BP_2"/>
    <property type="match status" value="1"/>
</dbReference>
<feature type="domain" description="Fe/B12 periplasmic-binding" evidence="7">
    <location>
        <begin position="58"/>
        <end position="314"/>
    </location>
</feature>
<dbReference type="Gene3D" id="3.40.50.1980">
    <property type="entry name" value="Nitrogenase molybdenum iron protein domain"/>
    <property type="match status" value="2"/>
</dbReference>
<evidence type="ECO:0000256" key="3">
    <source>
        <dbReference type="ARBA" id="ARBA00022448"/>
    </source>
</evidence>
<name>A0A6J4RMY4_9ACTN</name>
<protein>
    <recommendedName>
        <fullName evidence="7">Fe/B12 periplasmic-binding domain-containing protein</fullName>
    </recommendedName>
</protein>
<sequence>MRRRAVAVTATLAAMTLGACGGDSEPTADAQADATPAAETRTVEHAMGTTELTGTPERVVVLDTGELDSAVALGIEPVGAVEAIAGVGYPEYLAEEVEGVKTVGTIEQPNIEAIAALKPDLILSSKIRHEAIYDQLSRIAPTVFTEEVGVTWKENFAMHAEALGKTEQAEQLQGEYDEAVASLEESLAEDAPSVSVVRSVGDEVRIYLKGNFIGTILEDAGLPRPEPQDSDEFSETATVERIPDLDADVMFLSRYGDDHRLLNRLIDNRLWSRLGVVGSDRVYEVPDDLWFLGIGNFAARQIVEDLETILVDGERLPGDDGNPATE</sequence>
<proteinExistence type="inferred from homology"/>
<feature type="signal peptide" evidence="6">
    <location>
        <begin position="1"/>
        <end position="21"/>
    </location>
</feature>
<dbReference type="GO" id="GO:0030288">
    <property type="term" value="C:outer membrane-bounded periplasmic space"/>
    <property type="evidence" value="ECO:0007669"/>
    <property type="project" value="TreeGrafter"/>
</dbReference>
<dbReference type="PROSITE" id="PS51257">
    <property type="entry name" value="PROKAR_LIPOPROTEIN"/>
    <property type="match status" value="1"/>
</dbReference>
<dbReference type="PROSITE" id="PS50983">
    <property type="entry name" value="FE_B12_PBP"/>
    <property type="match status" value="1"/>
</dbReference>
<dbReference type="PANTHER" id="PTHR30532">
    <property type="entry name" value="IRON III DICITRATE-BINDING PERIPLASMIC PROTEIN"/>
    <property type="match status" value="1"/>
</dbReference>
<comment type="subcellular location">
    <subcellularLocation>
        <location evidence="1">Cell envelope</location>
    </subcellularLocation>
</comment>
<gene>
    <name evidence="8" type="ORF">AVDCRST_MAG69-559</name>
</gene>
<dbReference type="CDD" id="cd01146">
    <property type="entry name" value="FhuD"/>
    <property type="match status" value="1"/>
</dbReference>
<reference evidence="8" key="1">
    <citation type="submission" date="2020-02" db="EMBL/GenBank/DDBJ databases">
        <authorList>
            <person name="Meier V. D."/>
        </authorList>
    </citation>
    <scope>NUCLEOTIDE SEQUENCE</scope>
    <source>
        <strain evidence="8">AVDCRST_MAG69</strain>
    </source>
</reference>